<accession>A0A4R4NR00</accession>
<reference evidence="2 3" key="1">
    <citation type="submission" date="2019-03" db="EMBL/GenBank/DDBJ databases">
        <title>Draft genome sequences of novel Actinobacteria.</title>
        <authorList>
            <person name="Sahin N."/>
            <person name="Ay H."/>
            <person name="Saygin H."/>
        </authorList>
    </citation>
    <scope>NUCLEOTIDE SEQUENCE [LARGE SCALE GENOMIC DNA]</scope>
    <source>
        <strain evidence="2 3">DSM 45347</strain>
    </source>
</reference>
<evidence type="ECO:0000313" key="3">
    <source>
        <dbReference type="Proteomes" id="UP000295431"/>
    </source>
</evidence>
<evidence type="ECO:0008006" key="4">
    <source>
        <dbReference type="Google" id="ProtNLM"/>
    </source>
</evidence>
<keyword evidence="1" id="KW-0472">Membrane</keyword>
<dbReference type="Proteomes" id="UP000295431">
    <property type="component" value="Unassembled WGS sequence"/>
</dbReference>
<keyword evidence="1" id="KW-1133">Transmembrane helix</keyword>
<dbReference type="RefSeq" id="WP_131942929.1">
    <property type="nucleotide sequence ID" value="NZ_BAAAMX010000002.1"/>
</dbReference>
<keyword evidence="3" id="KW-1185">Reference proteome</keyword>
<keyword evidence="1" id="KW-0812">Transmembrane</keyword>
<dbReference type="EMBL" id="SMJW01000162">
    <property type="protein sequence ID" value="TDC11785.1"/>
    <property type="molecule type" value="Genomic_DNA"/>
</dbReference>
<evidence type="ECO:0000313" key="2">
    <source>
        <dbReference type="EMBL" id="TDC11785.1"/>
    </source>
</evidence>
<proteinExistence type="predicted"/>
<gene>
    <name evidence="2" type="ORF">E1284_26885</name>
</gene>
<feature type="transmembrane region" description="Helical" evidence="1">
    <location>
        <begin position="56"/>
        <end position="79"/>
    </location>
</feature>
<protein>
    <recommendedName>
        <fullName evidence="4">CU044_5270 family protein</fullName>
    </recommendedName>
</protein>
<comment type="caution">
    <text evidence="2">The sequence shown here is derived from an EMBL/GenBank/DDBJ whole genome shotgun (WGS) entry which is preliminary data.</text>
</comment>
<dbReference type="NCBIfam" id="NF038083">
    <property type="entry name" value="CU044_5270_fam"/>
    <property type="match status" value="1"/>
</dbReference>
<evidence type="ECO:0000256" key="1">
    <source>
        <dbReference type="SAM" id="Phobius"/>
    </source>
</evidence>
<dbReference type="OrthoDB" id="3538210at2"/>
<dbReference type="InterPro" id="IPR047789">
    <property type="entry name" value="CU044_5270-like"/>
</dbReference>
<organism evidence="2 3">
    <name type="scientific">Actinomadura bangladeshensis</name>
    <dbReference type="NCBI Taxonomy" id="453573"/>
    <lineage>
        <taxon>Bacteria</taxon>
        <taxon>Bacillati</taxon>
        <taxon>Actinomycetota</taxon>
        <taxon>Actinomycetes</taxon>
        <taxon>Streptosporangiales</taxon>
        <taxon>Thermomonosporaceae</taxon>
        <taxon>Actinomadura</taxon>
    </lineage>
</organism>
<dbReference type="AlphaFoldDB" id="A0A4R4NR00"/>
<name>A0A4R4NR00_9ACTN</name>
<sequence length="364" mass="38307">MTTGDTMPDTAFRALKPAALDELAEDGHARRRDADLARAMSAAAAPRPRRRVRRPVLLVAGVAAAACAAAGAVVVTGGGDTPARPPSAQEGPADARTFLLASATTAAKAPAATGRYWYSRRLTTSEVGGHRRTVVGTGPDRRKVDKKITYEALIESPGEVWLARDGSRARKTGGPDKLVFPTDRDKALWQRDGSPRLAGSSEKRVWEGPMRRGLGTGEMTAEQIASLPEDPRSLSAVLRDRYRRELKAAENPFKGTFTAYVWGIAHDLLGGPVTPGAKSALFKVLAGQPGIRLAGRATDRLGRPGTAVVAASGPDGGAAATESRLVISAATADLLEFRTTEAGHGTVTTTYEAMGWVGRLGARP</sequence>